<dbReference type="InterPro" id="IPR003782">
    <property type="entry name" value="SCO1/SenC"/>
</dbReference>
<dbReference type="InterPro" id="IPR036249">
    <property type="entry name" value="Thioredoxin-like_sf"/>
</dbReference>
<sequence>MTVRLPALVTLALLLAACGGRPDHLAPEDDLSDASWSLVDQDADAFAFPDDLAGRPAYVTAVYTHCPDVCLATMQQTKRVREALGADAAAVRFVTLTFDPERDRPAVLRQYADVWDLSDDWTLATGDPDEVDRLMERLGVRVRVSRSDTLESGAVATLLDHSDLSLLLDADGRVVETYGGSAAPPEMVAEDARALL</sequence>
<reference evidence="4 5" key="1">
    <citation type="submission" date="2023-09" db="EMBL/GenBank/DDBJ databases">
        <authorList>
            <person name="Rey-Velasco X."/>
        </authorList>
    </citation>
    <scope>NUCLEOTIDE SEQUENCE [LARGE SCALE GENOMIC DNA]</scope>
    <source>
        <strain evidence="4 5">F394</strain>
    </source>
</reference>
<dbReference type="Pfam" id="PF02630">
    <property type="entry name" value="SCO1-SenC"/>
    <property type="match status" value="1"/>
</dbReference>
<evidence type="ECO:0000313" key="5">
    <source>
        <dbReference type="Proteomes" id="UP001267426"/>
    </source>
</evidence>
<name>A0ABU3BTU7_9BACT</name>
<accession>A0ABU3BTU7</accession>
<dbReference type="InterPro" id="IPR013766">
    <property type="entry name" value="Thioredoxin_domain"/>
</dbReference>
<comment type="similarity">
    <text evidence="1">Belongs to the SCO1/2 family.</text>
</comment>
<dbReference type="SUPFAM" id="SSF52833">
    <property type="entry name" value="Thioredoxin-like"/>
    <property type="match status" value="1"/>
</dbReference>
<comment type="caution">
    <text evidence="4">The sequence shown here is derived from an EMBL/GenBank/DDBJ whole genome shotgun (WGS) entry which is preliminary data.</text>
</comment>
<gene>
    <name evidence="4" type="ORF">RM540_13220</name>
</gene>
<evidence type="ECO:0000313" key="4">
    <source>
        <dbReference type="EMBL" id="MDT0632715.1"/>
    </source>
</evidence>
<dbReference type="CDD" id="cd02968">
    <property type="entry name" value="SCO"/>
    <property type="match status" value="1"/>
</dbReference>
<dbReference type="Gene3D" id="3.40.30.10">
    <property type="entry name" value="Glutaredoxin"/>
    <property type="match status" value="1"/>
</dbReference>
<keyword evidence="5" id="KW-1185">Reference proteome</keyword>
<keyword evidence="2" id="KW-0186">Copper</keyword>
<evidence type="ECO:0000256" key="1">
    <source>
        <dbReference type="ARBA" id="ARBA00010996"/>
    </source>
</evidence>
<dbReference type="PROSITE" id="PS51352">
    <property type="entry name" value="THIOREDOXIN_2"/>
    <property type="match status" value="1"/>
</dbReference>
<evidence type="ECO:0000259" key="3">
    <source>
        <dbReference type="PROSITE" id="PS51352"/>
    </source>
</evidence>
<dbReference type="PROSITE" id="PS51257">
    <property type="entry name" value="PROKAR_LIPOPROTEIN"/>
    <property type="match status" value="1"/>
</dbReference>
<dbReference type="PANTHER" id="PTHR12151">
    <property type="entry name" value="ELECTRON TRANSPORT PROTIN SCO1/SENC FAMILY MEMBER"/>
    <property type="match status" value="1"/>
</dbReference>
<feature type="domain" description="Thioredoxin" evidence="3">
    <location>
        <begin position="20"/>
        <end position="196"/>
    </location>
</feature>
<dbReference type="EMBL" id="JAVRHT010000035">
    <property type="protein sequence ID" value="MDT0632715.1"/>
    <property type="molecule type" value="Genomic_DNA"/>
</dbReference>
<evidence type="ECO:0000256" key="2">
    <source>
        <dbReference type="ARBA" id="ARBA00023008"/>
    </source>
</evidence>
<dbReference type="RefSeq" id="WP_311664866.1">
    <property type="nucleotide sequence ID" value="NZ_JAVRHT010000035.1"/>
</dbReference>
<proteinExistence type="inferred from homology"/>
<dbReference type="PANTHER" id="PTHR12151:SF25">
    <property type="entry name" value="LINALOOL DEHYDRATASE_ISOMERASE DOMAIN-CONTAINING PROTEIN"/>
    <property type="match status" value="1"/>
</dbReference>
<organism evidence="4 5">
    <name type="scientific">Rubrivirga litoralis</name>
    <dbReference type="NCBI Taxonomy" id="3075598"/>
    <lineage>
        <taxon>Bacteria</taxon>
        <taxon>Pseudomonadati</taxon>
        <taxon>Rhodothermota</taxon>
        <taxon>Rhodothermia</taxon>
        <taxon>Rhodothermales</taxon>
        <taxon>Rubricoccaceae</taxon>
        <taxon>Rubrivirga</taxon>
    </lineage>
</organism>
<protein>
    <submittedName>
        <fullName evidence="4">SCO family protein</fullName>
    </submittedName>
</protein>
<dbReference type="Proteomes" id="UP001267426">
    <property type="component" value="Unassembled WGS sequence"/>
</dbReference>